<protein>
    <submittedName>
        <fullName evidence="2">Seminal fluid protein HACP040</fullName>
    </submittedName>
</protein>
<dbReference type="EMBL" id="HM023845">
    <property type="protein sequence ID" value="ADJ58578.1"/>
    <property type="molecule type" value="mRNA"/>
</dbReference>
<evidence type="ECO:0000256" key="1">
    <source>
        <dbReference type="SAM" id="SignalP"/>
    </source>
</evidence>
<proteinExistence type="evidence at transcript level"/>
<feature type="signal peptide" evidence="1">
    <location>
        <begin position="1"/>
        <end position="25"/>
    </location>
</feature>
<organism evidence="2">
    <name type="scientific">Heliconius melpomene</name>
    <name type="common">Postman butterfly</name>
    <dbReference type="NCBI Taxonomy" id="34740"/>
    <lineage>
        <taxon>Eukaryota</taxon>
        <taxon>Metazoa</taxon>
        <taxon>Ecdysozoa</taxon>
        <taxon>Arthropoda</taxon>
        <taxon>Hexapoda</taxon>
        <taxon>Insecta</taxon>
        <taxon>Pterygota</taxon>
        <taxon>Neoptera</taxon>
        <taxon>Endopterygota</taxon>
        <taxon>Lepidoptera</taxon>
        <taxon>Glossata</taxon>
        <taxon>Ditrysia</taxon>
        <taxon>Papilionoidea</taxon>
        <taxon>Nymphalidae</taxon>
        <taxon>Heliconiinae</taxon>
        <taxon>Heliconiini</taxon>
        <taxon>Heliconius</taxon>
    </lineage>
</organism>
<evidence type="ECO:0000313" key="2">
    <source>
        <dbReference type="EMBL" id="ADJ58578.1"/>
    </source>
</evidence>
<sequence>MKVFVCLYVIVLAYLFSRHSDKASAQYFDDPSRHFQYLQMGLVHRGSFNNTDCSRNLLNCWEIIKPDLICSHWVVYESVCGVMHTDCNDRSGLTFRDIVPIYEGFCKYRRYDARYDT</sequence>
<dbReference type="AlphaFoldDB" id="D9HQ90"/>
<keyword evidence="1" id="KW-0732">Signal</keyword>
<reference evidence="2" key="1">
    <citation type="journal article" date="2010" name="Mol. Biol. Evol.">
        <title>Combined EST and proteomic analysis identifies rapidly evolving seminal fluid proteins in Heliconius butterflies.</title>
        <authorList>
            <person name="Walters J.R."/>
            <person name="Harrison R.G."/>
        </authorList>
    </citation>
    <scope>NUCLEOTIDE SEQUENCE</scope>
</reference>
<accession>D9HQ90</accession>
<name>D9HQ90_HELME</name>
<feature type="chain" id="PRO_5003125422" evidence="1">
    <location>
        <begin position="26"/>
        <end position="117"/>
    </location>
</feature>